<dbReference type="Pfam" id="PF07707">
    <property type="entry name" value="BACK"/>
    <property type="match status" value="1"/>
</dbReference>
<dbReference type="Gene3D" id="1.25.40.420">
    <property type="match status" value="1"/>
</dbReference>
<reference evidence="3 4" key="1">
    <citation type="journal article" date="2022" name="Nat. Ecol. Evol.">
        <title>A masculinizing supergene underlies an exaggerated male reproductive morph in a spider.</title>
        <authorList>
            <person name="Hendrickx F."/>
            <person name="De Corte Z."/>
            <person name="Sonet G."/>
            <person name="Van Belleghem S.M."/>
            <person name="Kostlbacher S."/>
            <person name="Vangestel C."/>
        </authorList>
    </citation>
    <scope>NUCLEOTIDE SEQUENCE [LARGE SCALE GENOMIC DNA]</scope>
    <source>
        <strain evidence="3">W744_W776</strain>
    </source>
</reference>
<evidence type="ECO:0000313" key="3">
    <source>
        <dbReference type="EMBL" id="KAG8188892.1"/>
    </source>
</evidence>
<dbReference type="CDD" id="cd18186">
    <property type="entry name" value="BTB_POZ_ZBTB_KLHL-like"/>
    <property type="match status" value="1"/>
</dbReference>
<keyword evidence="4" id="KW-1185">Reference proteome</keyword>
<dbReference type="InterPro" id="IPR000210">
    <property type="entry name" value="BTB/POZ_dom"/>
</dbReference>
<dbReference type="InterPro" id="IPR051481">
    <property type="entry name" value="BTB-POZ/Galectin-3-binding"/>
</dbReference>
<dbReference type="AlphaFoldDB" id="A0AAV6UWW4"/>
<accession>A0AAV6UWW4</accession>
<protein>
    <recommendedName>
        <fullName evidence="2">BTB domain-containing protein</fullName>
    </recommendedName>
</protein>
<dbReference type="PANTHER" id="PTHR24410:SF23">
    <property type="entry name" value="BTB DOMAIN-CONTAINING PROTEIN-RELATED"/>
    <property type="match status" value="1"/>
</dbReference>
<dbReference type="SMART" id="SM00225">
    <property type="entry name" value="BTB"/>
    <property type="match status" value="1"/>
</dbReference>
<dbReference type="InterPro" id="IPR011333">
    <property type="entry name" value="SKP1/BTB/POZ_sf"/>
</dbReference>
<feature type="region of interest" description="Disordered" evidence="1">
    <location>
        <begin position="335"/>
        <end position="364"/>
    </location>
</feature>
<gene>
    <name evidence="3" type="ORF">JTE90_014949</name>
</gene>
<dbReference type="Gene3D" id="3.30.710.10">
    <property type="entry name" value="Potassium Channel Kv1.1, Chain A"/>
    <property type="match status" value="1"/>
</dbReference>
<dbReference type="PROSITE" id="PS50097">
    <property type="entry name" value="BTB"/>
    <property type="match status" value="1"/>
</dbReference>
<name>A0AAV6UWW4_9ARAC</name>
<evidence type="ECO:0000313" key="4">
    <source>
        <dbReference type="Proteomes" id="UP000827092"/>
    </source>
</evidence>
<feature type="domain" description="BTB" evidence="2">
    <location>
        <begin position="74"/>
        <end position="141"/>
    </location>
</feature>
<dbReference type="Pfam" id="PF00651">
    <property type="entry name" value="BTB"/>
    <property type="match status" value="1"/>
</dbReference>
<evidence type="ECO:0000256" key="1">
    <source>
        <dbReference type="SAM" id="MobiDB-lite"/>
    </source>
</evidence>
<dbReference type="InterPro" id="IPR011705">
    <property type="entry name" value="BACK"/>
</dbReference>
<dbReference type="EMBL" id="JAFNEN010000227">
    <property type="protein sequence ID" value="KAG8188892.1"/>
    <property type="molecule type" value="Genomic_DNA"/>
</dbReference>
<evidence type="ECO:0000259" key="2">
    <source>
        <dbReference type="PROSITE" id="PS50097"/>
    </source>
</evidence>
<dbReference type="PANTHER" id="PTHR24410">
    <property type="entry name" value="HL07962P-RELATED"/>
    <property type="match status" value="1"/>
</dbReference>
<dbReference type="SMART" id="SM00875">
    <property type="entry name" value="BACK"/>
    <property type="match status" value="1"/>
</dbReference>
<organism evidence="3 4">
    <name type="scientific">Oedothorax gibbosus</name>
    <dbReference type="NCBI Taxonomy" id="931172"/>
    <lineage>
        <taxon>Eukaryota</taxon>
        <taxon>Metazoa</taxon>
        <taxon>Ecdysozoa</taxon>
        <taxon>Arthropoda</taxon>
        <taxon>Chelicerata</taxon>
        <taxon>Arachnida</taxon>
        <taxon>Araneae</taxon>
        <taxon>Araneomorphae</taxon>
        <taxon>Entelegynae</taxon>
        <taxon>Araneoidea</taxon>
        <taxon>Linyphiidae</taxon>
        <taxon>Erigoninae</taxon>
        <taxon>Oedothorax</taxon>
    </lineage>
</organism>
<comment type="caution">
    <text evidence="3">The sequence shown here is derived from an EMBL/GenBank/DDBJ whole genome shotgun (WGS) entry which is preliminary data.</text>
</comment>
<sequence length="380" mass="43348">MVHRSCCCCVKANKGDASTKNESDQDCQGQISDEVINGEGDSVADPVKLLLEEFESQVTYDPLEIPKNSKIQGADTLIVVNGDEYWAHKNLLIEESTFFKETFADDRNRDSVIHFNSKFMIPRVFKALLTFLYTGLLDIPSRDIGYLLFASCHLGMEKLRQACTEALDLSDADNLKHAFNTYQVSCQLNKKKARSYTAKVLAANLESIMLTRDFLELNHEQVMEIFSEPILGARSESVLFLAALRWLAVDYAARERHAVALLRCVDFFSLSLGEVLACFRPPLLRGVVRIPEVRTRLLEAACYVSAKAIHREYYGPKRRVLLLEDKPMILWNNTEQQRADETEQPTQAKQPSVARREPEAAPRRTNLMLLLLPRRYRRRS</sequence>
<dbReference type="Proteomes" id="UP000827092">
    <property type="component" value="Unassembled WGS sequence"/>
</dbReference>
<proteinExistence type="predicted"/>
<dbReference type="SUPFAM" id="SSF54695">
    <property type="entry name" value="POZ domain"/>
    <property type="match status" value="1"/>
</dbReference>